<evidence type="ECO:0000256" key="1">
    <source>
        <dbReference type="ARBA" id="ARBA00001231"/>
    </source>
</evidence>
<feature type="region of interest" description="Disordered" evidence="6">
    <location>
        <begin position="29"/>
        <end position="84"/>
    </location>
</feature>
<feature type="signal peptide" evidence="7">
    <location>
        <begin position="1"/>
        <end position="22"/>
    </location>
</feature>
<feature type="compositionally biased region" description="Low complexity" evidence="6">
    <location>
        <begin position="30"/>
        <end position="80"/>
    </location>
</feature>
<evidence type="ECO:0000313" key="10">
    <source>
        <dbReference type="Proteomes" id="UP000199103"/>
    </source>
</evidence>
<dbReference type="STRING" id="630515.SAMN04489812_1919"/>
<dbReference type="EMBL" id="LT629772">
    <property type="protein sequence ID" value="SDS44305.1"/>
    <property type="molecule type" value="Genomic_DNA"/>
</dbReference>
<evidence type="ECO:0000313" key="9">
    <source>
        <dbReference type="EMBL" id="SDS44305.1"/>
    </source>
</evidence>
<dbReference type="Proteomes" id="UP000199103">
    <property type="component" value="Chromosome I"/>
</dbReference>
<evidence type="ECO:0000256" key="4">
    <source>
        <dbReference type="ARBA" id="ARBA00022801"/>
    </source>
</evidence>
<evidence type="ECO:0000259" key="8">
    <source>
        <dbReference type="Pfam" id="PF00933"/>
    </source>
</evidence>
<dbReference type="InterPro" id="IPR001764">
    <property type="entry name" value="Glyco_hydro_3_N"/>
</dbReference>
<dbReference type="InterPro" id="IPR036962">
    <property type="entry name" value="Glyco_hydro_3_N_sf"/>
</dbReference>
<evidence type="ECO:0000256" key="3">
    <source>
        <dbReference type="ARBA" id="ARBA00012663"/>
    </source>
</evidence>
<dbReference type="GO" id="GO:0009254">
    <property type="term" value="P:peptidoglycan turnover"/>
    <property type="evidence" value="ECO:0007669"/>
    <property type="project" value="TreeGrafter"/>
</dbReference>
<dbReference type="PANTHER" id="PTHR30480">
    <property type="entry name" value="BETA-HEXOSAMINIDASE-RELATED"/>
    <property type="match status" value="1"/>
</dbReference>
<keyword evidence="7" id="KW-0732">Signal</keyword>
<dbReference type="SUPFAM" id="SSF51445">
    <property type="entry name" value="(Trans)glycosidases"/>
    <property type="match status" value="1"/>
</dbReference>
<gene>
    <name evidence="9" type="ORF">SAMN04489812_1919</name>
</gene>
<comment type="similarity">
    <text evidence="2">Belongs to the glycosyl hydrolase 3 family.</text>
</comment>
<keyword evidence="5" id="KW-0326">Glycosidase</keyword>
<dbReference type="GO" id="GO:0005975">
    <property type="term" value="P:carbohydrate metabolic process"/>
    <property type="evidence" value="ECO:0007669"/>
    <property type="project" value="InterPro"/>
</dbReference>
<dbReference type="InterPro" id="IPR050226">
    <property type="entry name" value="NagZ_Beta-hexosaminidase"/>
</dbReference>
<reference evidence="9 10" key="1">
    <citation type="submission" date="2016-10" db="EMBL/GenBank/DDBJ databases">
        <authorList>
            <person name="de Groot N.N."/>
        </authorList>
    </citation>
    <scope>NUCLEOTIDE SEQUENCE [LARGE SCALE GENOMIC DNA]</scope>
    <source>
        <strain evidence="9 10">DSM 21800</strain>
    </source>
</reference>
<protein>
    <recommendedName>
        <fullName evidence="3">beta-N-acetylhexosaminidase</fullName>
        <ecNumber evidence="3">3.2.1.52</ecNumber>
    </recommendedName>
</protein>
<dbReference type="Gene3D" id="3.20.20.300">
    <property type="entry name" value="Glycoside hydrolase, family 3, N-terminal domain"/>
    <property type="match status" value="1"/>
</dbReference>
<dbReference type="GO" id="GO:0004563">
    <property type="term" value="F:beta-N-acetylhexosaminidase activity"/>
    <property type="evidence" value="ECO:0007669"/>
    <property type="project" value="UniProtKB-EC"/>
</dbReference>
<organism evidence="9 10">
    <name type="scientific">Microlunatus soli</name>
    <dbReference type="NCBI Taxonomy" id="630515"/>
    <lineage>
        <taxon>Bacteria</taxon>
        <taxon>Bacillati</taxon>
        <taxon>Actinomycetota</taxon>
        <taxon>Actinomycetes</taxon>
        <taxon>Propionibacteriales</taxon>
        <taxon>Propionibacteriaceae</taxon>
        <taxon>Microlunatus</taxon>
    </lineage>
</organism>
<dbReference type="EC" id="3.2.1.52" evidence="3"/>
<feature type="domain" description="Glycoside hydrolase family 3 N-terminal" evidence="8">
    <location>
        <begin position="93"/>
        <end position="416"/>
    </location>
</feature>
<feature type="chain" id="PRO_5039668824" description="beta-N-acetylhexosaminidase" evidence="7">
    <location>
        <begin position="23"/>
        <end position="428"/>
    </location>
</feature>
<evidence type="ECO:0000256" key="6">
    <source>
        <dbReference type="SAM" id="MobiDB-lite"/>
    </source>
</evidence>
<dbReference type="OrthoDB" id="9805821at2"/>
<evidence type="ECO:0000256" key="7">
    <source>
        <dbReference type="SAM" id="SignalP"/>
    </source>
</evidence>
<evidence type="ECO:0000256" key="5">
    <source>
        <dbReference type="ARBA" id="ARBA00023295"/>
    </source>
</evidence>
<proteinExistence type="inferred from homology"/>
<dbReference type="RefSeq" id="WP_157683337.1">
    <property type="nucleotide sequence ID" value="NZ_LT629772.1"/>
</dbReference>
<dbReference type="Pfam" id="PF00933">
    <property type="entry name" value="Glyco_hydro_3"/>
    <property type="match status" value="1"/>
</dbReference>
<keyword evidence="4" id="KW-0378">Hydrolase</keyword>
<name>A0A1H1S8J9_9ACTN</name>
<dbReference type="PANTHER" id="PTHR30480:SF13">
    <property type="entry name" value="BETA-HEXOSAMINIDASE"/>
    <property type="match status" value="1"/>
</dbReference>
<evidence type="ECO:0000256" key="2">
    <source>
        <dbReference type="ARBA" id="ARBA00005336"/>
    </source>
</evidence>
<dbReference type="AlphaFoldDB" id="A0A1H1S8J9"/>
<accession>A0A1H1S8J9</accession>
<keyword evidence="10" id="KW-1185">Reference proteome</keyword>
<sequence length="428" mass="44053">MRNRRLAPALSVIAVVSLGLVAGCTGTDGPGAAPQAPGSSAAAPSGGASGTAGSSSEPASPDGSAPSESSSSAAEPPAGGKQTCTKLAGELSLNEQVGQLFMIGTDSSGMPDAQAQQLADLKVGSVLLLGNSTAGQNAIRNATDTIRDRVGDSHGVKLILAADQEGGQVQRLAGPGFDTIPSAVEQAEMSPDELTTEAHTWGKQLADAGIDVDLAPVADVVPSSMEGANEPIGQLDRGYGPNPKKVQQHDLAFIAGMQKAKIGTSVKHFPNLGRVRGNTDFQTDVQDTETTRDDKAIKPYRAAIKAGVDMVMVSSATYTQIDPDHPAPFSSTIVTDMVRGDLGFDRVIISDDLQGKALGSVPSSQRALKFVEAGGDLAIVGDPGQAEPMIRKLRSAAADDQELRDKVKQSTARVLAMKATYGLADCRS</sequence>
<dbReference type="InterPro" id="IPR017853">
    <property type="entry name" value="GH"/>
</dbReference>
<comment type="catalytic activity">
    <reaction evidence="1">
        <text>Hydrolysis of terminal non-reducing N-acetyl-D-hexosamine residues in N-acetyl-beta-D-hexosaminides.</text>
        <dbReference type="EC" id="3.2.1.52"/>
    </reaction>
</comment>
<dbReference type="PROSITE" id="PS51257">
    <property type="entry name" value="PROKAR_LIPOPROTEIN"/>
    <property type="match status" value="1"/>
</dbReference>